<geneLocation type="plasmid" evidence="1 2">
    <name>unnamed2</name>
</geneLocation>
<keyword evidence="2" id="KW-1185">Reference proteome</keyword>
<dbReference type="Proteomes" id="UP001228139">
    <property type="component" value="Plasmid unnamed2"/>
</dbReference>
<proteinExistence type="predicted"/>
<evidence type="ECO:0000313" key="2">
    <source>
        <dbReference type="Proteomes" id="UP001228139"/>
    </source>
</evidence>
<protein>
    <submittedName>
        <fullName evidence="1">Uncharacterized protein</fullName>
    </submittedName>
</protein>
<dbReference type="AlphaFoldDB" id="A0AA50HPE8"/>
<accession>A0AA50HPE8</accession>
<name>A0AA50HPE8_9GAMM</name>
<gene>
    <name evidence="1" type="ORF">Q3V30_22400</name>
</gene>
<dbReference type="EMBL" id="CP132355">
    <property type="protein sequence ID" value="WLS81216.1"/>
    <property type="molecule type" value="Genomic_DNA"/>
</dbReference>
<sequence length="194" mass="22709">MKIESLRTVYDLMHYCHMPVWCQREVRDMKVGDTYLLGRHRESYFSDDLNEDVEFVGDCWIEKERGFYRFNATWTIPAKPSRAFVMTSGTFKILKGGIVQFGNDLAAFRSFALVSRYLNRMLMKMTKEERHVYYSAGAKPLLRGVCIDKDSICKKPRYIRNGESLRRTWVNYSNYLPNHPLEAIITAALALKQI</sequence>
<organism evidence="1 2">
    <name type="scientific">Erwinia pyri</name>
    <dbReference type="NCBI Taxonomy" id="3062598"/>
    <lineage>
        <taxon>Bacteria</taxon>
        <taxon>Pseudomonadati</taxon>
        <taxon>Pseudomonadota</taxon>
        <taxon>Gammaproteobacteria</taxon>
        <taxon>Enterobacterales</taxon>
        <taxon>Erwiniaceae</taxon>
        <taxon>Erwinia</taxon>
    </lineage>
</organism>
<keyword evidence="1" id="KW-0614">Plasmid</keyword>
<evidence type="ECO:0000313" key="1">
    <source>
        <dbReference type="EMBL" id="WLS81216.1"/>
    </source>
</evidence>
<reference evidence="1 2" key="1">
    <citation type="submission" date="2023-07" db="EMBL/GenBank/DDBJ databases">
        <title>Pathogenic bacteria of pear tree diseases.</title>
        <authorList>
            <person name="Zhang Z."/>
            <person name="He L."/>
            <person name="Huang R."/>
        </authorList>
    </citation>
    <scope>NUCLEOTIDE SEQUENCE [LARGE SCALE GENOMIC DNA]</scope>
    <source>
        <strain evidence="1 2">DE2</strain>
        <plasmid evidence="1 2">unnamed2</plasmid>
    </source>
</reference>
<dbReference type="KEGG" id="epi:Q3V30_22400"/>
<dbReference type="RefSeq" id="WP_306213568.1">
    <property type="nucleotide sequence ID" value="NZ_CP132355.1"/>
</dbReference>